<dbReference type="PANTHER" id="PTHR47992">
    <property type="entry name" value="PROTEIN PHOSPHATASE"/>
    <property type="match status" value="1"/>
</dbReference>
<keyword evidence="1" id="KW-1133">Transmembrane helix</keyword>
<evidence type="ECO:0000259" key="2">
    <source>
        <dbReference type="PROSITE" id="PS51746"/>
    </source>
</evidence>
<keyword evidence="4" id="KW-1185">Reference proteome</keyword>
<protein>
    <recommendedName>
        <fullName evidence="2">PPM-type phosphatase domain-containing protein</fullName>
    </recommendedName>
</protein>
<dbReference type="Gene3D" id="3.60.40.10">
    <property type="entry name" value="PPM-type phosphatase domain"/>
    <property type="match status" value="1"/>
</dbReference>
<dbReference type="SMART" id="SM00332">
    <property type="entry name" value="PP2Cc"/>
    <property type="match status" value="1"/>
</dbReference>
<dbReference type="InterPro" id="IPR001932">
    <property type="entry name" value="PPM-type_phosphatase-like_dom"/>
</dbReference>
<evidence type="ECO:0000256" key="1">
    <source>
        <dbReference type="SAM" id="Phobius"/>
    </source>
</evidence>
<sequence>MKPCLTYLKVHMMGQKSQWLSTSVFSTHSLSHTSTTTLSLTYYYYSLSLTYFYYTLSHILLLLLSLTYYYYYYYLSSHTTTTQSLSHTTTTTHSFSHILLSAKEADITHHVCTTSVVAVLDGDTLYVSNLGDSRAVMCDQHLNDIPLSYDHKPDQPDERARIEKAGGHVTYFGVWRVNGILATSRAFGDLSLKHNHVVSPVPDIHTFSVKEHKPLFMILATDGLWDVFSNAEAVRFIHTHLNESDFGAKSLANEAFARGSLDNISVIIVNLSVGRVGEGGDGEKDVVELHAKVD</sequence>
<evidence type="ECO:0000313" key="3">
    <source>
        <dbReference type="EMBL" id="KAF6026540.1"/>
    </source>
</evidence>
<dbReference type="Proteomes" id="UP000593567">
    <property type="component" value="Unassembled WGS sequence"/>
</dbReference>
<dbReference type="InterPro" id="IPR036457">
    <property type="entry name" value="PPM-type-like_dom_sf"/>
</dbReference>
<gene>
    <name evidence="3" type="ORF">EB796_015150</name>
</gene>
<evidence type="ECO:0000313" key="4">
    <source>
        <dbReference type="Proteomes" id="UP000593567"/>
    </source>
</evidence>
<organism evidence="3 4">
    <name type="scientific">Bugula neritina</name>
    <name type="common">Brown bryozoan</name>
    <name type="synonym">Sertularia neritina</name>
    <dbReference type="NCBI Taxonomy" id="10212"/>
    <lineage>
        <taxon>Eukaryota</taxon>
        <taxon>Metazoa</taxon>
        <taxon>Spiralia</taxon>
        <taxon>Lophotrochozoa</taxon>
        <taxon>Bryozoa</taxon>
        <taxon>Gymnolaemata</taxon>
        <taxon>Cheilostomatida</taxon>
        <taxon>Flustrina</taxon>
        <taxon>Buguloidea</taxon>
        <taxon>Bugulidae</taxon>
        <taxon>Bugula</taxon>
    </lineage>
</organism>
<reference evidence="3" key="1">
    <citation type="submission" date="2020-06" db="EMBL/GenBank/DDBJ databases">
        <title>Draft genome of Bugula neritina, a colonial animal packing powerful symbionts and potential medicines.</title>
        <authorList>
            <person name="Rayko M."/>
        </authorList>
    </citation>
    <scope>NUCLEOTIDE SEQUENCE [LARGE SCALE GENOMIC DNA]</scope>
    <source>
        <strain evidence="3">Kwan_BN1</strain>
    </source>
</reference>
<keyword evidence="1" id="KW-0472">Membrane</keyword>
<proteinExistence type="predicted"/>
<dbReference type="Pfam" id="PF00481">
    <property type="entry name" value="PP2C"/>
    <property type="match status" value="1"/>
</dbReference>
<dbReference type="OrthoDB" id="343114at2759"/>
<dbReference type="InterPro" id="IPR015655">
    <property type="entry name" value="PP2C"/>
</dbReference>
<comment type="caution">
    <text evidence="3">The sequence shown here is derived from an EMBL/GenBank/DDBJ whole genome shotgun (WGS) entry which is preliminary data.</text>
</comment>
<dbReference type="AlphaFoldDB" id="A0A7J7JJR9"/>
<dbReference type="EMBL" id="VXIV02002256">
    <property type="protein sequence ID" value="KAF6026540.1"/>
    <property type="molecule type" value="Genomic_DNA"/>
</dbReference>
<feature type="domain" description="PPM-type phosphatase" evidence="2">
    <location>
        <begin position="1"/>
        <end position="271"/>
    </location>
</feature>
<accession>A0A7J7JJR9</accession>
<feature type="transmembrane region" description="Helical" evidence="1">
    <location>
        <begin position="51"/>
        <end position="71"/>
    </location>
</feature>
<dbReference type="SUPFAM" id="SSF81606">
    <property type="entry name" value="PP2C-like"/>
    <property type="match status" value="1"/>
</dbReference>
<dbReference type="GO" id="GO:0004722">
    <property type="term" value="F:protein serine/threonine phosphatase activity"/>
    <property type="evidence" value="ECO:0007669"/>
    <property type="project" value="InterPro"/>
</dbReference>
<keyword evidence="1" id="KW-0812">Transmembrane</keyword>
<dbReference type="PROSITE" id="PS51746">
    <property type="entry name" value="PPM_2"/>
    <property type="match status" value="1"/>
</dbReference>
<name>A0A7J7JJR9_BUGNE</name>
<dbReference type="CDD" id="cd00143">
    <property type="entry name" value="PP2Cc"/>
    <property type="match status" value="1"/>
</dbReference>